<keyword evidence="8" id="KW-0675">Receptor</keyword>
<comment type="similarity">
    <text evidence="2">Belongs to the type I cytokine receptor family. Type 2 subfamily.</text>
</comment>
<keyword evidence="9" id="KW-0325">Glycoprotein</keyword>
<keyword evidence="7" id="KW-0472">Membrane</keyword>
<dbReference type="SMART" id="SM00060">
    <property type="entry name" value="FN3"/>
    <property type="match status" value="3"/>
</dbReference>
<reference evidence="12" key="3">
    <citation type="submission" date="2025-09" db="UniProtKB">
        <authorList>
            <consortium name="Ensembl"/>
        </authorList>
    </citation>
    <scope>IDENTIFICATION</scope>
</reference>
<dbReference type="AlphaFoldDB" id="A0AAY5EZ87"/>
<evidence type="ECO:0000313" key="12">
    <source>
        <dbReference type="Ensembl" id="ENSEEEP00000062060.1"/>
    </source>
</evidence>
<comment type="subcellular location">
    <subcellularLocation>
        <location evidence="1">Membrane</location>
        <topology evidence="1">Single-pass type I membrane protein</topology>
    </subcellularLocation>
</comment>
<dbReference type="Proteomes" id="UP000314983">
    <property type="component" value="Chromosome 17"/>
</dbReference>
<dbReference type="GeneTree" id="ENSGT00940000155603"/>
<dbReference type="InterPro" id="IPR036116">
    <property type="entry name" value="FN3_sf"/>
</dbReference>
<organism evidence="12 13">
    <name type="scientific">Electrophorus electricus</name>
    <name type="common">Electric eel</name>
    <name type="synonym">Gymnotus electricus</name>
    <dbReference type="NCBI Taxonomy" id="8005"/>
    <lineage>
        <taxon>Eukaryota</taxon>
        <taxon>Metazoa</taxon>
        <taxon>Chordata</taxon>
        <taxon>Craniata</taxon>
        <taxon>Vertebrata</taxon>
        <taxon>Euteleostomi</taxon>
        <taxon>Actinopterygii</taxon>
        <taxon>Neopterygii</taxon>
        <taxon>Teleostei</taxon>
        <taxon>Ostariophysi</taxon>
        <taxon>Gymnotiformes</taxon>
        <taxon>Gymnotoidei</taxon>
        <taxon>Gymnotidae</taxon>
        <taxon>Electrophorus</taxon>
    </lineage>
</organism>
<keyword evidence="6" id="KW-1133">Transmembrane helix</keyword>
<dbReference type="SUPFAM" id="SSF49265">
    <property type="entry name" value="Fibronectin type III"/>
    <property type="match status" value="3"/>
</dbReference>
<feature type="region of interest" description="Disordered" evidence="10">
    <location>
        <begin position="561"/>
        <end position="591"/>
    </location>
</feature>
<dbReference type="PANTHER" id="PTHR48423:SF1">
    <property type="entry name" value="INTERLEUKIN-27 RECEPTOR SUBUNIT ALPHA"/>
    <property type="match status" value="1"/>
</dbReference>
<dbReference type="InterPro" id="IPR003961">
    <property type="entry name" value="FN3_dom"/>
</dbReference>
<accession>A0AAY5EZ87</accession>
<keyword evidence="5" id="KW-0677">Repeat</keyword>
<evidence type="ECO:0000256" key="7">
    <source>
        <dbReference type="ARBA" id="ARBA00023136"/>
    </source>
</evidence>
<protein>
    <submittedName>
        <fullName evidence="12">Interleukin 6 cytokine family signal transduce</fullName>
    </submittedName>
</protein>
<dbReference type="PANTHER" id="PTHR48423">
    <property type="entry name" value="INTERLEUKIN-27 RECEPTOR SUBUNIT ALPHA"/>
    <property type="match status" value="1"/>
</dbReference>
<evidence type="ECO:0000256" key="5">
    <source>
        <dbReference type="ARBA" id="ARBA00022737"/>
    </source>
</evidence>
<sequence>ICRNYKKFKSNMTIPDLLYRVMLTIYRNYWKFPKHTQLNSVNDACNKVIKPDLLNLPIKPENLQCIALQKGKRVSPNLTCHWDPGEHAPDSNTSYILYAQYSYKKLANNLTVDLGSFPIYMETKVWVEVKNELGSVNSTELLAHAECFVKPNPPSNVMLIPEANFSMSLIVNWTHSFYLKLKYNIRYCQAGSSVWNEVPQSATESYIESFRLQFLQPYTDYVVQMRCINQKGIGYWSDWSPNATARTPEAKPESKSDLWRVYEEKNNTVVKLIWKDPVKSNGKILGYNITVEENGVSAERHVVHSKEHQLHIKGEKMFIRMTAHNSAGVSPVASLVVPRSSQVLRAGAEQVRWSVRDGQLWVDWLPPSGSKWLLRVFEYVLEWVSVPEGKRDCRKSWPKKKCQLIQSPLRGPSVEATETQKTVFHLKWEEIPVTSQRGFLTNYTIFYKTGDNEQFVVVRSEFHSHKLTELASASRYVVCVMASNMEGSVNGSESILYTKYGMYFVKRRCNTTQLYLHLVNILKIAKLPDLSIMEVGMFDGKSLCEEDKTVLPLKKDKYFSEEHSSGIGGSSCMSSPRQSVSDNDEGDSCQTTASTMQYSSVVASGYKGQTPSLQAPVFARSESTQPLLESEEHPEHLLEGSRHWTSGQGIEQQQMQEGKSSYNSLNFCPVAKKKYTPTLTEDPPGLTPCYMPQQSGH</sequence>
<name>A0AAY5EZ87_ELEEL</name>
<dbReference type="GO" id="GO:0005886">
    <property type="term" value="C:plasma membrane"/>
    <property type="evidence" value="ECO:0007669"/>
    <property type="project" value="UniProtKB-ARBA"/>
</dbReference>
<dbReference type="PROSITE" id="PS50853">
    <property type="entry name" value="FN3"/>
    <property type="match status" value="2"/>
</dbReference>
<gene>
    <name evidence="12" type="primary">LOC113576766</name>
</gene>
<dbReference type="Gene3D" id="2.60.40.10">
    <property type="entry name" value="Immunoglobulins"/>
    <property type="match status" value="4"/>
</dbReference>
<reference evidence="12 13" key="1">
    <citation type="submission" date="2020-05" db="EMBL/GenBank/DDBJ databases">
        <title>Electrophorus electricus (electric eel) genome, fEleEle1, primary haplotype.</title>
        <authorList>
            <person name="Myers G."/>
            <person name="Meyer A."/>
            <person name="Fedrigo O."/>
            <person name="Formenti G."/>
            <person name="Rhie A."/>
            <person name="Tracey A."/>
            <person name="Sims Y."/>
            <person name="Jarvis E.D."/>
        </authorList>
    </citation>
    <scope>NUCLEOTIDE SEQUENCE [LARGE SCALE GENOMIC DNA]</scope>
</reference>
<keyword evidence="3" id="KW-0812">Transmembrane</keyword>
<keyword evidence="13" id="KW-1185">Reference proteome</keyword>
<evidence type="ECO:0000259" key="11">
    <source>
        <dbReference type="PROSITE" id="PS50853"/>
    </source>
</evidence>
<evidence type="ECO:0000256" key="1">
    <source>
        <dbReference type="ARBA" id="ARBA00004479"/>
    </source>
</evidence>
<evidence type="ECO:0000256" key="9">
    <source>
        <dbReference type="ARBA" id="ARBA00023180"/>
    </source>
</evidence>
<dbReference type="CDD" id="cd00063">
    <property type="entry name" value="FN3"/>
    <property type="match status" value="3"/>
</dbReference>
<evidence type="ECO:0000256" key="10">
    <source>
        <dbReference type="SAM" id="MobiDB-lite"/>
    </source>
</evidence>
<reference evidence="12" key="2">
    <citation type="submission" date="2025-08" db="UniProtKB">
        <authorList>
            <consortium name="Ensembl"/>
        </authorList>
    </citation>
    <scope>IDENTIFICATION</scope>
</reference>
<dbReference type="Pfam" id="PF00041">
    <property type="entry name" value="fn3"/>
    <property type="match status" value="1"/>
</dbReference>
<proteinExistence type="inferred from homology"/>
<evidence type="ECO:0000256" key="8">
    <source>
        <dbReference type="ARBA" id="ARBA00023170"/>
    </source>
</evidence>
<evidence type="ECO:0000256" key="3">
    <source>
        <dbReference type="ARBA" id="ARBA00022692"/>
    </source>
</evidence>
<feature type="domain" description="Fibronectin type-III" evidence="11">
    <location>
        <begin position="153"/>
        <end position="250"/>
    </location>
</feature>
<evidence type="ECO:0000256" key="4">
    <source>
        <dbReference type="ARBA" id="ARBA00022729"/>
    </source>
</evidence>
<evidence type="ECO:0000313" key="13">
    <source>
        <dbReference type="Proteomes" id="UP000314983"/>
    </source>
</evidence>
<feature type="region of interest" description="Disordered" evidence="10">
    <location>
        <begin position="675"/>
        <end position="697"/>
    </location>
</feature>
<dbReference type="Ensembl" id="ENSEEET00000064578.1">
    <property type="protein sequence ID" value="ENSEEEP00000062060.1"/>
    <property type="gene ID" value="ENSEEEG00000025681.1"/>
</dbReference>
<dbReference type="InterPro" id="IPR052672">
    <property type="entry name" value="Type1_Cytokine_Rcpt_Type2"/>
</dbReference>
<evidence type="ECO:0000256" key="2">
    <source>
        <dbReference type="ARBA" id="ARBA00008921"/>
    </source>
</evidence>
<evidence type="ECO:0000256" key="6">
    <source>
        <dbReference type="ARBA" id="ARBA00022989"/>
    </source>
</evidence>
<keyword evidence="4" id="KW-0732">Signal</keyword>
<feature type="domain" description="Fibronectin type-III" evidence="11">
    <location>
        <begin position="408"/>
        <end position="501"/>
    </location>
</feature>
<dbReference type="InterPro" id="IPR013783">
    <property type="entry name" value="Ig-like_fold"/>
</dbReference>